<dbReference type="RefSeq" id="WP_205116520.1">
    <property type="nucleotide sequence ID" value="NZ_JAFBCM010000001.1"/>
</dbReference>
<gene>
    <name evidence="2" type="ORF">ACFOUW_32630</name>
</gene>
<keyword evidence="1" id="KW-0812">Transmembrane</keyword>
<protein>
    <submittedName>
        <fullName evidence="2">Uncharacterized protein</fullName>
    </submittedName>
</protein>
<evidence type="ECO:0000313" key="2">
    <source>
        <dbReference type="EMBL" id="MFC3765620.1"/>
    </source>
</evidence>
<accession>A0ABV7YJT0</accession>
<reference evidence="3" key="1">
    <citation type="journal article" date="2019" name="Int. J. Syst. Evol. Microbiol.">
        <title>The Global Catalogue of Microorganisms (GCM) 10K type strain sequencing project: providing services to taxonomists for standard genome sequencing and annotation.</title>
        <authorList>
            <consortium name="The Broad Institute Genomics Platform"/>
            <consortium name="The Broad Institute Genome Sequencing Center for Infectious Disease"/>
            <person name="Wu L."/>
            <person name="Ma J."/>
        </authorList>
    </citation>
    <scope>NUCLEOTIDE SEQUENCE [LARGE SCALE GENOMIC DNA]</scope>
    <source>
        <strain evidence="3">CGMCC 4.7241</strain>
    </source>
</reference>
<dbReference type="Proteomes" id="UP001595699">
    <property type="component" value="Unassembled WGS sequence"/>
</dbReference>
<evidence type="ECO:0000313" key="3">
    <source>
        <dbReference type="Proteomes" id="UP001595699"/>
    </source>
</evidence>
<feature type="transmembrane region" description="Helical" evidence="1">
    <location>
        <begin position="12"/>
        <end position="34"/>
    </location>
</feature>
<comment type="caution">
    <text evidence="2">The sequence shown here is derived from an EMBL/GenBank/DDBJ whole genome shotgun (WGS) entry which is preliminary data.</text>
</comment>
<keyword evidence="3" id="KW-1185">Reference proteome</keyword>
<organism evidence="2 3">
    <name type="scientific">Tenggerimyces flavus</name>
    <dbReference type="NCBI Taxonomy" id="1708749"/>
    <lineage>
        <taxon>Bacteria</taxon>
        <taxon>Bacillati</taxon>
        <taxon>Actinomycetota</taxon>
        <taxon>Actinomycetes</taxon>
        <taxon>Propionibacteriales</taxon>
        <taxon>Nocardioidaceae</taxon>
        <taxon>Tenggerimyces</taxon>
    </lineage>
</organism>
<keyword evidence="1" id="KW-1133">Transmembrane helix</keyword>
<keyword evidence="1" id="KW-0472">Membrane</keyword>
<sequence length="81" mass="8379">MGLRNDLQGATRLAAAGSIVCGLVAVASLTWTVIAFTRDDMSPGVSAGFALAEIGSALVFALIWLMLRHVASTYATAEPPD</sequence>
<evidence type="ECO:0000256" key="1">
    <source>
        <dbReference type="SAM" id="Phobius"/>
    </source>
</evidence>
<dbReference type="EMBL" id="JBHRZH010000041">
    <property type="protein sequence ID" value="MFC3765620.1"/>
    <property type="molecule type" value="Genomic_DNA"/>
</dbReference>
<proteinExistence type="predicted"/>
<name>A0ABV7YJT0_9ACTN</name>
<feature type="transmembrane region" description="Helical" evidence="1">
    <location>
        <begin position="46"/>
        <end position="67"/>
    </location>
</feature>